<keyword evidence="1" id="KW-1133">Transmembrane helix</keyword>
<evidence type="ECO:0000313" key="4">
    <source>
        <dbReference type="Proteomes" id="UP000297890"/>
    </source>
</evidence>
<feature type="chain" id="PRO_5021265267" description="DUF3592 domain-containing protein" evidence="2">
    <location>
        <begin position="31"/>
        <end position="206"/>
    </location>
</feature>
<dbReference type="Proteomes" id="UP000297890">
    <property type="component" value="Unassembled WGS sequence"/>
</dbReference>
<dbReference type="EMBL" id="SRIO01000001">
    <property type="protein sequence ID" value="TFZ84027.1"/>
    <property type="molecule type" value="Genomic_DNA"/>
</dbReference>
<dbReference type="OrthoDB" id="7061854at2"/>
<gene>
    <name evidence="3" type="ORF">E4680_00310</name>
</gene>
<feature type="transmembrane region" description="Helical" evidence="1">
    <location>
        <begin position="185"/>
        <end position="204"/>
    </location>
</feature>
<keyword evidence="4" id="KW-1185">Reference proteome</keyword>
<dbReference type="AlphaFoldDB" id="A0A4Z0FDV1"/>
<evidence type="ECO:0008006" key="5">
    <source>
        <dbReference type="Google" id="ProtNLM"/>
    </source>
</evidence>
<feature type="signal peptide" evidence="2">
    <location>
        <begin position="1"/>
        <end position="30"/>
    </location>
</feature>
<accession>A0A4Z0FDV1</accession>
<keyword evidence="1" id="KW-0812">Transmembrane</keyword>
<keyword evidence="2" id="KW-0732">Signal</keyword>
<evidence type="ECO:0000256" key="2">
    <source>
        <dbReference type="SAM" id="SignalP"/>
    </source>
</evidence>
<proteinExistence type="predicted"/>
<name>A0A4Z0FDV1_9GAMM</name>
<reference evidence="3 4" key="1">
    <citation type="journal article" date="2019" name="ISME J.">
        <title>Candidatus Macondimonas diazotrophica, a novel gammaproteobacterial genus dominating crude-oil-contaminated coastal sediments.</title>
        <authorList>
            <person name="Karthikeyan S."/>
            <person name="Konstantinidis K."/>
        </authorList>
    </citation>
    <scope>NUCLEOTIDE SEQUENCE [LARGE SCALE GENOMIC DNA]</scope>
    <source>
        <strain evidence="3 4">KTK01</strain>
    </source>
</reference>
<protein>
    <recommendedName>
        <fullName evidence="5">DUF3592 domain-containing protein</fullName>
    </recommendedName>
</protein>
<comment type="caution">
    <text evidence="3">The sequence shown here is derived from an EMBL/GenBank/DDBJ whole genome shotgun (WGS) entry which is preliminary data.</text>
</comment>
<sequence length="206" mass="22866">MLKSTIASMLRSGRRSLAVMAVSMALISGAAWGHGGVSIEDDMCIMQVGPYRAHFTGYVPERRATQEFCEDIPDTGRAIFAIDFISDELRRMETDFRIIRDVNNIGIKATYDDLGTKDDIEQATIYYKPPEQLSTGTFNATHTFPEKGHFIGIVTARHPETGKEYVSVFPFAVGIFRWGPIVTRLGLIIVLVGAAAAFFITRALRK</sequence>
<keyword evidence="1" id="KW-0472">Membrane</keyword>
<evidence type="ECO:0000313" key="3">
    <source>
        <dbReference type="EMBL" id="TFZ84027.1"/>
    </source>
</evidence>
<organism evidence="3 4">
    <name type="scientific">Candidatus Macondimonas diazotrophica</name>
    <dbReference type="NCBI Taxonomy" id="2305248"/>
    <lineage>
        <taxon>Bacteria</taxon>
        <taxon>Pseudomonadati</taxon>
        <taxon>Pseudomonadota</taxon>
        <taxon>Gammaproteobacteria</taxon>
        <taxon>Chromatiales</taxon>
        <taxon>Ectothiorhodospiraceae</taxon>
        <taxon>Candidatus Macondimonas</taxon>
    </lineage>
</organism>
<dbReference type="RefSeq" id="WP_135280386.1">
    <property type="nucleotide sequence ID" value="NZ_SRIO01000001.1"/>
</dbReference>
<evidence type="ECO:0000256" key="1">
    <source>
        <dbReference type="SAM" id="Phobius"/>
    </source>
</evidence>